<dbReference type="InterPro" id="IPR008840">
    <property type="entry name" value="Sipho_Gp157"/>
</dbReference>
<feature type="coiled-coil region" evidence="1">
    <location>
        <begin position="51"/>
        <end position="85"/>
    </location>
</feature>
<evidence type="ECO:0008006" key="4">
    <source>
        <dbReference type="Google" id="ProtNLM"/>
    </source>
</evidence>
<dbReference type="HOGENOM" id="CLU_1395678_0_0_7"/>
<dbReference type="AlphaFoldDB" id="I3Y091"/>
<dbReference type="KEGG" id="sba:Sulba_2346"/>
<dbReference type="Pfam" id="PF05565">
    <property type="entry name" value="Sipho_Gp157"/>
    <property type="match status" value="1"/>
</dbReference>
<dbReference type="Proteomes" id="UP000006176">
    <property type="component" value="Chromosome"/>
</dbReference>
<keyword evidence="1" id="KW-0175">Coiled coil</keyword>
<sequence length="195" mass="21771">MMKLLNYQLQTHIESLATSKSTQYFSDYVHSILQDTAKPYYQRADYVGLSLQEIKSKIDTLANDIKELQNLKKRLSDSLEIAKEIIATVFLENGVDRIDGNIISSLTLSNETSSTQTSFTILDHEAVMRLGYIKYQPDVEAIEQAMMSGEGKEELAAFVKSETNTTKTLAKVKVNAKRIGLGTQAEELLNIVEAA</sequence>
<evidence type="ECO:0000256" key="1">
    <source>
        <dbReference type="SAM" id="Coils"/>
    </source>
</evidence>
<organism evidence="2 3">
    <name type="scientific">Sulfurospirillum barnesii (strain ATCC 700032 / DSM 10660 / SES-3)</name>
    <dbReference type="NCBI Taxonomy" id="760154"/>
    <lineage>
        <taxon>Bacteria</taxon>
        <taxon>Pseudomonadati</taxon>
        <taxon>Campylobacterota</taxon>
        <taxon>Epsilonproteobacteria</taxon>
        <taxon>Campylobacterales</taxon>
        <taxon>Sulfurospirillaceae</taxon>
        <taxon>Sulfurospirillum</taxon>
    </lineage>
</organism>
<name>I3Y091_SULBS</name>
<dbReference type="PATRIC" id="fig|760154.4.peg.2341"/>
<proteinExistence type="predicted"/>
<gene>
    <name evidence="2" type="ordered locus">Sulba_2346</name>
</gene>
<accession>I3Y091</accession>
<protein>
    <recommendedName>
        <fullName evidence="4">Coil containing protein</fullName>
    </recommendedName>
</protein>
<reference evidence="2 3" key="1">
    <citation type="submission" date="2012-06" db="EMBL/GenBank/DDBJ databases">
        <title>Complete sequence of Sulfurospirillum barnesii SES-3.</title>
        <authorList>
            <consortium name="US DOE Joint Genome Institute"/>
            <person name="Lucas S."/>
            <person name="Han J."/>
            <person name="Lapidus A."/>
            <person name="Cheng J.-F."/>
            <person name="Goodwin L."/>
            <person name="Pitluck S."/>
            <person name="Peters L."/>
            <person name="Ovchinnikova G."/>
            <person name="Lu M."/>
            <person name="Detter J.C."/>
            <person name="Han C."/>
            <person name="Tapia R."/>
            <person name="Land M."/>
            <person name="Hauser L."/>
            <person name="Kyrpides N."/>
            <person name="Ivanova N."/>
            <person name="Pagani I."/>
            <person name="Stolz J."/>
            <person name="Arkin A."/>
            <person name="Dehal P."/>
            <person name="Oremland R."/>
            <person name="Saltikov C."/>
            <person name="Basu P."/>
            <person name="Hollibaugh J."/>
            <person name="Newman D."/>
            <person name="Stolyar S."/>
            <person name="Hazen T."/>
            <person name="Woyke T."/>
        </authorList>
    </citation>
    <scope>NUCLEOTIDE SEQUENCE [LARGE SCALE GENOMIC DNA]</scope>
    <source>
        <strain evidence="3">ATCC 700032 / DSM 10660 / SES-3</strain>
    </source>
</reference>
<evidence type="ECO:0000313" key="3">
    <source>
        <dbReference type="Proteomes" id="UP000006176"/>
    </source>
</evidence>
<dbReference type="EMBL" id="CP003333">
    <property type="protein sequence ID" value="AFL69615.1"/>
    <property type="molecule type" value="Genomic_DNA"/>
</dbReference>
<keyword evidence="3" id="KW-1185">Reference proteome</keyword>
<evidence type="ECO:0000313" key="2">
    <source>
        <dbReference type="EMBL" id="AFL69615.1"/>
    </source>
</evidence>
<dbReference type="STRING" id="760154.Sulba_2346"/>